<comment type="similarity">
    <text evidence="1">Belongs to the peptidase S33 family.</text>
</comment>
<dbReference type="PANTHER" id="PTHR43248">
    <property type="entry name" value="2-SUCCINYL-6-HYDROXY-2,4-CYCLOHEXADIENE-1-CARBOXYLATE SYNTHASE"/>
    <property type="match status" value="1"/>
</dbReference>
<dbReference type="OMA" id="WPRANCF"/>
<dbReference type="PANTHER" id="PTHR43248:SF25">
    <property type="entry name" value="AB HYDROLASE-1 DOMAIN-CONTAINING PROTEIN-RELATED"/>
    <property type="match status" value="1"/>
</dbReference>
<dbReference type="Pfam" id="PF08386">
    <property type="entry name" value="Abhydrolase_4"/>
    <property type="match status" value="1"/>
</dbReference>
<dbReference type="Proteomes" id="UP000235728">
    <property type="component" value="Unassembled WGS sequence"/>
</dbReference>
<organism evidence="6 7">
    <name type="scientific">Beauveria bassiana</name>
    <name type="common">White muscardine disease fungus</name>
    <name type="synonym">Tritirachium shiotae</name>
    <dbReference type="NCBI Taxonomy" id="176275"/>
    <lineage>
        <taxon>Eukaryota</taxon>
        <taxon>Fungi</taxon>
        <taxon>Dikarya</taxon>
        <taxon>Ascomycota</taxon>
        <taxon>Pezizomycotina</taxon>
        <taxon>Sordariomycetes</taxon>
        <taxon>Hypocreomycetidae</taxon>
        <taxon>Hypocreales</taxon>
        <taxon>Cordycipitaceae</taxon>
        <taxon>Beauveria</taxon>
    </lineage>
</organism>
<evidence type="ECO:0000256" key="2">
    <source>
        <dbReference type="ARBA" id="ARBA00022801"/>
    </source>
</evidence>
<dbReference type="InterPro" id="IPR051601">
    <property type="entry name" value="Serine_prot/Carboxylest_S33"/>
</dbReference>
<dbReference type="EMBL" id="MRVG01000013">
    <property type="protein sequence ID" value="PMB64382.1"/>
    <property type="molecule type" value="Genomic_DNA"/>
</dbReference>
<feature type="region of interest" description="Disordered" evidence="3">
    <location>
        <begin position="503"/>
        <end position="537"/>
    </location>
</feature>
<reference evidence="6 7" key="1">
    <citation type="journal article" date="2016" name="Appl. Microbiol. Biotechnol.">
        <title>Characterization of T-DNA insertion mutants with decreased virulence in the entomopathogenic fungus Beauveria bassiana JEF-007.</title>
        <authorList>
            <person name="Kim S."/>
            <person name="Lee S.J."/>
            <person name="Nai Y.S."/>
            <person name="Yu J.S."/>
            <person name="Lee M.R."/>
            <person name="Yang Y.T."/>
            <person name="Kim J.S."/>
        </authorList>
    </citation>
    <scope>NUCLEOTIDE SEQUENCE [LARGE SCALE GENOMIC DNA]</scope>
    <source>
        <strain evidence="6 7">JEF-007</strain>
    </source>
</reference>
<feature type="region of interest" description="Disordered" evidence="3">
    <location>
        <begin position="418"/>
        <end position="438"/>
    </location>
</feature>
<feature type="compositionally biased region" description="Polar residues" evidence="3">
    <location>
        <begin position="508"/>
        <end position="517"/>
    </location>
</feature>
<dbReference type="SUPFAM" id="SSF53474">
    <property type="entry name" value="alpha/beta-Hydrolases"/>
    <property type="match status" value="1"/>
</dbReference>
<evidence type="ECO:0000313" key="6">
    <source>
        <dbReference type="EMBL" id="PMB64382.1"/>
    </source>
</evidence>
<evidence type="ECO:0000256" key="3">
    <source>
        <dbReference type="SAM" id="MobiDB-lite"/>
    </source>
</evidence>
<feature type="region of interest" description="Disordered" evidence="3">
    <location>
        <begin position="214"/>
        <end position="240"/>
    </location>
</feature>
<dbReference type="InterPro" id="IPR013595">
    <property type="entry name" value="Pept_S33_TAP-like_C"/>
</dbReference>
<evidence type="ECO:0000313" key="7">
    <source>
        <dbReference type="Proteomes" id="UP000235728"/>
    </source>
</evidence>
<keyword evidence="2 6" id="KW-0378">Hydrolase</keyword>
<evidence type="ECO:0000256" key="1">
    <source>
        <dbReference type="ARBA" id="ARBA00010088"/>
    </source>
</evidence>
<accession>A0A2N6NAT6</accession>
<feature type="domain" description="Peptidase S33 tripeptidyl aminopeptidase-like C-terminal" evidence="5">
    <location>
        <begin position="478"/>
        <end position="607"/>
    </location>
</feature>
<dbReference type="GO" id="GO:0016787">
    <property type="term" value="F:hydrolase activity"/>
    <property type="evidence" value="ECO:0007669"/>
    <property type="project" value="UniProtKB-KW"/>
</dbReference>
<name>A0A2N6NAT6_BEABA</name>
<evidence type="ECO:0000259" key="5">
    <source>
        <dbReference type="Pfam" id="PF08386"/>
    </source>
</evidence>
<sequence length="643" mass="68848">MKLHFCAALGLAAAAAAAAADEFDWNTITPSHDLEYHDCYDSFHCARLLLPLDWLDESSNETVALALLKSDAVVGIDDATYAGPVLSNPGGPGGSGVDYLRGAVAKMRDMVDTPGKKHFEFVSFDPRGVGRTTPQVDCYPEGRLPRSAAIWKARGSGGVSGGPGSLPYMLGLETIQGNRCGECNGDLLRYVGTTSVARDMLAVVEKIDEYNAKHSKGGRKAERGHQMQRRGGGSSGTEEAQTNLPRLQYLGFSYGTVLGNYFASMFPERIGRVLLDGVADIDDYGWLTNTVDTDEMADLFFQGCFDAGHDVCPLHRSGDRSGADISRRFWDWVDGLDQSPFFVTKKDRAAAAAAAAAAAVVLQSRDLRTLLLGAMYEPLTLFKELASLVDATMRGNTTALYDLVAPMSGGSFEEACPVVGGGGGSDSGSGGGGNWSASADDFPDAQSAVLCGDGEDITGRDTAFWRAYVAKQLAQSSVAGAYWSDIRLACSSWRARAKWQFRGPFTTPAPSDNASSATEEEQEQEPQPQPQPGRPAAPVLFLSTRLDPVTPLRAARKAAQMYPGAGLLVQDAMGHCVFSAHPPTDCTRAVVRRYFDEGVVPSGETTCEAVCTPWSNCESAKRSVGILGSEGGRRRNWRFPLHI</sequence>
<proteinExistence type="inferred from homology"/>
<evidence type="ECO:0000256" key="4">
    <source>
        <dbReference type="SAM" id="SignalP"/>
    </source>
</evidence>
<gene>
    <name evidence="6" type="ORF">BM221_009770</name>
</gene>
<feature type="compositionally biased region" description="Gly residues" evidence="3">
    <location>
        <begin position="419"/>
        <end position="434"/>
    </location>
</feature>
<dbReference type="InterPro" id="IPR029058">
    <property type="entry name" value="AB_hydrolase_fold"/>
</dbReference>
<feature type="signal peptide" evidence="4">
    <location>
        <begin position="1"/>
        <end position="20"/>
    </location>
</feature>
<comment type="caution">
    <text evidence="6">The sequence shown here is derived from an EMBL/GenBank/DDBJ whole genome shotgun (WGS) entry which is preliminary data.</text>
</comment>
<protein>
    <submittedName>
        <fullName evidence="6">Putative hydrolase</fullName>
    </submittedName>
</protein>
<feature type="chain" id="PRO_5014672650" evidence="4">
    <location>
        <begin position="21"/>
        <end position="643"/>
    </location>
</feature>
<dbReference type="AlphaFoldDB" id="A0A2N6NAT6"/>
<keyword evidence="4" id="KW-0732">Signal</keyword>
<dbReference type="Gene3D" id="3.40.50.1820">
    <property type="entry name" value="alpha/beta hydrolase"/>
    <property type="match status" value="2"/>
</dbReference>